<dbReference type="GeneID" id="107990603"/>
<dbReference type="InterPro" id="IPR009438">
    <property type="entry name" value="Phytosulfokine"/>
</dbReference>
<feature type="chain" id="PRO_5044957931" description="Phytosulfokine" evidence="9">
    <location>
        <begin position="35"/>
        <end position="106"/>
    </location>
</feature>
<dbReference type="Proteomes" id="UP001652600">
    <property type="component" value="Chromosome 4"/>
</dbReference>
<accession>A0ABM3KQP1</accession>
<evidence type="ECO:0000256" key="6">
    <source>
        <dbReference type="ARBA" id="ARBA00022729"/>
    </source>
</evidence>
<evidence type="ECO:0000256" key="10">
    <source>
        <dbReference type="SAM" id="MobiDB-lite"/>
    </source>
</evidence>
<gene>
    <name evidence="12" type="primary">LOC107990603</name>
</gene>
<keyword evidence="3 9" id="KW-0217">Developmental protein</keyword>
<dbReference type="RefSeq" id="XP_050940094.1">
    <property type="nucleotide sequence ID" value="XM_051084137.1"/>
</dbReference>
<comment type="similarity">
    <text evidence="2 9">Belongs to the phytosulfokine family.</text>
</comment>
<comment type="PTM">
    <text evidence="9">Sulfation is important for activity and for the binding to a putative membrane receptor.</text>
</comment>
<evidence type="ECO:0000256" key="2">
    <source>
        <dbReference type="ARBA" id="ARBA00010781"/>
    </source>
</evidence>
<evidence type="ECO:0000256" key="7">
    <source>
        <dbReference type="ARBA" id="ARBA00022782"/>
    </source>
</evidence>
<comment type="function">
    <text evidence="9">Promotes plant cell differentiation, organogenesis and somatic embryogenesis as well as cell proliferation.</text>
</comment>
<protein>
    <recommendedName>
        <fullName evidence="9">Phytosulfokine</fullName>
    </recommendedName>
    <component>
        <recommendedName>
            <fullName evidence="9">Phytosulfokine-alpha</fullName>
            <shortName evidence="9">PSK-alpha</shortName>
            <shortName evidence="9">Phytosulfokine-a</shortName>
        </recommendedName>
    </component>
    <component>
        <recommendedName>
            <fullName evidence="9">Phytosulfokine-beta</fullName>
            <shortName evidence="9">PSK-beta</shortName>
            <shortName evidence="9">Phytosulfokine-b</shortName>
        </recommendedName>
    </component>
</protein>
<proteinExistence type="inferred from homology"/>
<keyword evidence="7 9" id="KW-0221">Differentiation</keyword>
<dbReference type="Pfam" id="PF06404">
    <property type="entry name" value="PSK"/>
    <property type="match status" value="1"/>
</dbReference>
<dbReference type="PANTHER" id="PTHR33285:SF33">
    <property type="entry name" value="PHYTOSULFOKINE"/>
    <property type="match status" value="1"/>
</dbReference>
<evidence type="ECO:0000256" key="3">
    <source>
        <dbReference type="ARBA" id="ARBA00022473"/>
    </source>
</evidence>
<evidence type="ECO:0000313" key="11">
    <source>
        <dbReference type="Proteomes" id="UP001652600"/>
    </source>
</evidence>
<feature type="signal peptide" evidence="9">
    <location>
        <begin position="1"/>
        <end position="34"/>
    </location>
</feature>
<keyword evidence="5 9" id="KW-0765">Sulfation</keyword>
<feature type="compositionally biased region" description="Acidic residues" evidence="10">
    <location>
        <begin position="73"/>
        <end position="84"/>
    </location>
</feature>
<reference evidence="12" key="1">
    <citation type="submission" date="2025-08" db="UniProtKB">
        <authorList>
            <consortium name="RefSeq"/>
        </authorList>
    </citation>
    <scope>IDENTIFICATION</scope>
    <source>
        <tissue evidence="12">Stem</tissue>
    </source>
</reference>
<comment type="PTM">
    <text evidence="9">PSK-alpha is produced by endopeptidase digestion. PSK-beta is produced from PSK-alpha by exopeptidase digestion.</text>
</comment>
<keyword evidence="8 9" id="KW-0339">Growth factor</keyword>
<evidence type="ECO:0000256" key="9">
    <source>
        <dbReference type="RuleBase" id="RU368031"/>
    </source>
</evidence>
<name>A0ABM3KQP1_CUCME</name>
<evidence type="ECO:0000256" key="8">
    <source>
        <dbReference type="ARBA" id="ARBA00023030"/>
    </source>
</evidence>
<keyword evidence="11" id="KW-1185">Reference proteome</keyword>
<dbReference type="PANTHER" id="PTHR33285">
    <property type="entry name" value="PHYTOSULFOKINES 3"/>
    <property type="match status" value="1"/>
</dbReference>
<keyword evidence="4 9" id="KW-0964">Secreted</keyword>
<keyword evidence="6 9" id="KW-0732">Signal</keyword>
<evidence type="ECO:0000313" key="12">
    <source>
        <dbReference type="RefSeq" id="XP_050940094.1"/>
    </source>
</evidence>
<evidence type="ECO:0000256" key="5">
    <source>
        <dbReference type="ARBA" id="ARBA00022641"/>
    </source>
</evidence>
<sequence>MKNRNSHGFFFFFFFFFISFLFILLLFSSHSASARFPPSKHGIEETHKKISYGSMVQSGDSWPDFPHVKREKDEEEEEEEEEEEGEKRKMMLEAHLDYVYTQHENP</sequence>
<evidence type="ECO:0000256" key="4">
    <source>
        <dbReference type="ARBA" id="ARBA00022525"/>
    </source>
</evidence>
<feature type="region of interest" description="Disordered" evidence="10">
    <location>
        <begin position="54"/>
        <end position="88"/>
    </location>
</feature>
<evidence type="ECO:0000256" key="1">
    <source>
        <dbReference type="ARBA" id="ARBA00004613"/>
    </source>
</evidence>
<organism evidence="11 12">
    <name type="scientific">Cucumis melo</name>
    <name type="common">Muskmelon</name>
    <dbReference type="NCBI Taxonomy" id="3656"/>
    <lineage>
        <taxon>Eukaryota</taxon>
        <taxon>Viridiplantae</taxon>
        <taxon>Streptophyta</taxon>
        <taxon>Embryophyta</taxon>
        <taxon>Tracheophyta</taxon>
        <taxon>Spermatophyta</taxon>
        <taxon>Magnoliopsida</taxon>
        <taxon>eudicotyledons</taxon>
        <taxon>Gunneridae</taxon>
        <taxon>Pentapetalae</taxon>
        <taxon>rosids</taxon>
        <taxon>fabids</taxon>
        <taxon>Cucurbitales</taxon>
        <taxon>Cucurbitaceae</taxon>
        <taxon>Benincaseae</taxon>
        <taxon>Cucumis</taxon>
    </lineage>
</organism>
<comment type="subcellular location">
    <subcellularLocation>
        <location evidence="1 9">Secreted</location>
    </subcellularLocation>
</comment>